<dbReference type="FunFam" id="1.20.1070.10:FF:000015">
    <property type="entry name" value="Olfactory receptor"/>
    <property type="match status" value="1"/>
</dbReference>
<dbReference type="Proteomes" id="UP000028990">
    <property type="component" value="Unassembled WGS sequence"/>
</dbReference>
<keyword evidence="3 12" id="KW-1003">Cell membrane</keyword>
<proteinExistence type="inferred from homology"/>
<evidence type="ECO:0000256" key="8">
    <source>
        <dbReference type="ARBA" id="ARBA00023170"/>
    </source>
</evidence>
<dbReference type="FunFam" id="1.10.1220.70:FF:000001">
    <property type="entry name" value="Olfactory receptor"/>
    <property type="match status" value="1"/>
</dbReference>
<dbReference type="OrthoDB" id="9035478at2759"/>
<keyword evidence="4 11" id="KW-0812">Transmembrane</keyword>
<evidence type="ECO:0000256" key="12">
    <source>
        <dbReference type="RuleBase" id="RU363047"/>
    </source>
</evidence>
<dbReference type="eggNOG" id="ENOG502SI96">
    <property type="taxonomic scope" value="Eukaryota"/>
</dbReference>
<organism evidence="14 15">
    <name type="scientific">Fukomys damarensis</name>
    <name type="common">Damaraland mole rat</name>
    <name type="synonym">Cryptomys damarensis</name>
    <dbReference type="NCBI Taxonomy" id="885580"/>
    <lineage>
        <taxon>Eukaryota</taxon>
        <taxon>Metazoa</taxon>
        <taxon>Chordata</taxon>
        <taxon>Craniata</taxon>
        <taxon>Vertebrata</taxon>
        <taxon>Euteleostomi</taxon>
        <taxon>Mammalia</taxon>
        <taxon>Eutheria</taxon>
        <taxon>Euarchontoglires</taxon>
        <taxon>Glires</taxon>
        <taxon>Rodentia</taxon>
        <taxon>Hystricomorpha</taxon>
        <taxon>Bathyergidae</taxon>
        <taxon>Fukomys</taxon>
    </lineage>
</organism>
<comment type="function">
    <text evidence="10">Possible taste receptor.</text>
</comment>
<dbReference type="GO" id="GO:0005886">
    <property type="term" value="C:plasma membrane"/>
    <property type="evidence" value="ECO:0007669"/>
    <property type="project" value="UniProtKB-SubCell"/>
</dbReference>
<feature type="transmembrane region" description="Helical" evidence="12">
    <location>
        <begin position="271"/>
        <end position="288"/>
    </location>
</feature>
<evidence type="ECO:0000256" key="3">
    <source>
        <dbReference type="ARBA" id="ARBA00022475"/>
    </source>
</evidence>
<dbReference type="CDD" id="cd15229">
    <property type="entry name" value="7tmA_OR8S1-like"/>
    <property type="match status" value="1"/>
</dbReference>
<evidence type="ECO:0000256" key="1">
    <source>
        <dbReference type="ARBA" id="ARBA00004651"/>
    </source>
</evidence>
<evidence type="ECO:0000256" key="6">
    <source>
        <dbReference type="ARBA" id="ARBA00023040"/>
    </source>
</evidence>
<feature type="domain" description="G-protein coupled receptors family 1 profile" evidence="13">
    <location>
        <begin position="39"/>
        <end position="286"/>
    </location>
</feature>
<keyword evidence="7 12" id="KW-0472">Membrane</keyword>
<feature type="transmembrane region" description="Helical" evidence="12">
    <location>
        <begin position="138"/>
        <end position="162"/>
    </location>
</feature>
<evidence type="ECO:0000256" key="10">
    <source>
        <dbReference type="ARBA" id="ARBA00053672"/>
    </source>
</evidence>
<dbReference type="Pfam" id="PF13853">
    <property type="entry name" value="7tm_4"/>
    <property type="match status" value="1"/>
</dbReference>
<evidence type="ECO:0000256" key="2">
    <source>
        <dbReference type="ARBA" id="ARBA00010663"/>
    </source>
</evidence>
<keyword evidence="5 12" id="KW-1133">Transmembrane helix</keyword>
<dbReference type="SMART" id="SM01381">
    <property type="entry name" value="7TM_GPCR_Srsx"/>
    <property type="match status" value="1"/>
</dbReference>
<dbReference type="PRINTS" id="PR00245">
    <property type="entry name" value="OLFACTORYR"/>
</dbReference>
<dbReference type="InterPro" id="IPR000725">
    <property type="entry name" value="Olfact_rcpt"/>
</dbReference>
<dbReference type="PROSITE" id="PS00237">
    <property type="entry name" value="G_PROTEIN_RECEP_F1_1"/>
    <property type="match status" value="1"/>
</dbReference>
<feature type="transmembrane region" description="Helical" evidence="12">
    <location>
        <begin position="96"/>
        <end position="118"/>
    </location>
</feature>
<reference evidence="14 15" key="1">
    <citation type="submission" date="2013-11" db="EMBL/GenBank/DDBJ databases">
        <title>The Damaraland mole rat (Fukomys damarensis) genome and evolution of African mole rats.</title>
        <authorList>
            <person name="Gladyshev V.N."/>
            <person name="Fang X."/>
        </authorList>
    </citation>
    <scope>NUCLEOTIDE SEQUENCE [LARGE SCALE GENOMIC DNA]</scope>
    <source>
        <tissue evidence="14">Liver</tissue>
    </source>
</reference>
<dbReference type="EMBL" id="KN122969">
    <property type="protein sequence ID" value="KFO27237.1"/>
    <property type="molecule type" value="Genomic_DNA"/>
</dbReference>
<evidence type="ECO:0000256" key="5">
    <source>
        <dbReference type="ARBA" id="ARBA00022989"/>
    </source>
</evidence>
<keyword evidence="12" id="KW-0716">Sensory transduction</keyword>
<accession>A0A091D865</accession>
<evidence type="ECO:0000256" key="7">
    <source>
        <dbReference type="ARBA" id="ARBA00023136"/>
    </source>
</evidence>
<dbReference type="InterPro" id="IPR000276">
    <property type="entry name" value="GPCR_Rhodpsn"/>
</dbReference>
<evidence type="ECO:0000313" key="15">
    <source>
        <dbReference type="Proteomes" id="UP000028990"/>
    </source>
</evidence>
<feature type="transmembrane region" description="Helical" evidence="12">
    <location>
        <begin position="21"/>
        <end position="48"/>
    </location>
</feature>
<dbReference type="InterPro" id="IPR017452">
    <property type="entry name" value="GPCR_Rhodpsn_7TM"/>
</dbReference>
<dbReference type="PRINTS" id="PR00237">
    <property type="entry name" value="GPCRRHODOPSN"/>
</dbReference>
<evidence type="ECO:0000256" key="11">
    <source>
        <dbReference type="RuleBase" id="RU000688"/>
    </source>
</evidence>
<feature type="transmembrane region" description="Helical" evidence="12">
    <location>
        <begin position="209"/>
        <end position="227"/>
    </location>
</feature>
<sequence>MRNHSIVPEFILLGLSADIHIQALFFALFLVIYLLTMVGNLMMLLVVWTDSHLHTPMHFFLGQLSFLDLCHSSVTVPKLLANLLSEKKTISVEGCLAQVFFVFATGGTESCLLAVMAYDRYVAISSPLLYGQVMNRQLCVGLVLGSWGLAFMDAFINILVALNLDFCDAQNIHHFICELPSLYPLSCSDVSASFTTLLCSSLLHFTGNFLLIIFSYIRILFTILNISSTSGRSKAFSTCSSHLTAVVFFYGSGLLRYLMPNSGSTQELIFSLQYSVITPMLNPLIYSLKNKEVKAAVRRMLRNYF</sequence>
<dbReference type="Gene3D" id="1.20.1070.10">
    <property type="entry name" value="Rhodopsin 7-helix transmembrane proteins"/>
    <property type="match status" value="1"/>
</dbReference>
<comment type="similarity">
    <text evidence="2 11">Belongs to the G-protein coupled receptor 1 family.</text>
</comment>
<name>A0A091D865_FUKDA</name>
<evidence type="ECO:0000313" key="14">
    <source>
        <dbReference type="EMBL" id="KFO27237.1"/>
    </source>
</evidence>
<comment type="subcellular location">
    <subcellularLocation>
        <location evidence="1 12">Cell membrane</location>
        <topology evidence="1 12">Multi-pass membrane protein</topology>
    </subcellularLocation>
</comment>
<evidence type="ECO:0000256" key="4">
    <source>
        <dbReference type="ARBA" id="ARBA00022692"/>
    </source>
</evidence>
<protein>
    <recommendedName>
        <fullName evidence="12">Olfactory receptor</fullName>
    </recommendedName>
</protein>
<keyword evidence="9 11" id="KW-0807">Transducer</keyword>
<dbReference type="PROSITE" id="PS50262">
    <property type="entry name" value="G_PROTEIN_RECEP_F1_2"/>
    <property type="match status" value="1"/>
</dbReference>
<dbReference type="GO" id="GO:0004984">
    <property type="term" value="F:olfactory receptor activity"/>
    <property type="evidence" value="ECO:0007669"/>
    <property type="project" value="InterPro"/>
</dbReference>
<evidence type="ECO:0000259" key="13">
    <source>
        <dbReference type="PROSITE" id="PS50262"/>
    </source>
</evidence>
<evidence type="ECO:0000256" key="9">
    <source>
        <dbReference type="ARBA" id="ARBA00023224"/>
    </source>
</evidence>
<dbReference type="GO" id="GO:0004930">
    <property type="term" value="F:G protein-coupled receptor activity"/>
    <property type="evidence" value="ECO:0007669"/>
    <property type="project" value="UniProtKB-KW"/>
</dbReference>
<dbReference type="PANTHER" id="PTHR48001">
    <property type="entry name" value="OLFACTORY RECEPTOR"/>
    <property type="match status" value="1"/>
</dbReference>
<dbReference type="AlphaFoldDB" id="A0A091D865"/>
<keyword evidence="15" id="KW-1185">Reference proteome</keyword>
<keyword evidence="6 11" id="KW-0297">G-protein coupled receptor</keyword>
<feature type="transmembrane region" description="Helical" evidence="12">
    <location>
        <begin position="239"/>
        <end position="259"/>
    </location>
</feature>
<dbReference type="SUPFAM" id="SSF81321">
    <property type="entry name" value="Family A G protein-coupled receptor-like"/>
    <property type="match status" value="1"/>
</dbReference>
<keyword evidence="8 11" id="KW-0675">Receptor</keyword>
<keyword evidence="12" id="KW-0552">Olfaction</keyword>
<gene>
    <name evidence="14" type="ORF">H920_11331</name>
</gene>